<dbReference type="GO" id="GO:0003844">
    <property type="term" value="F:1,4-alpha-glucan branching enzyme activity"/>
    <property type="evidence" value="ECO:0007669"/>
    <property type="project" value="UniProtKB-UniRule"/>
</dbReference>
<dbReference type="InterPro" id="IPR006047">
    <property type="entry name" value="GH13_cat_dom"/>
</dbReference>
<keyword evidence="6 10" id="KW-0328">Glycosyltransferase</keyword>
<comment type="catalytic activity">
    <reaction evidence="1 10">
        <text>Transfers a segment of a (1-&gt;4)-alpha-D-glucan chain to a primary hydroxy group in a similar glucan chain.</text>
        <dbReference type="EC" id="2.4.1.18"/>
    </reaction>
</comment>
<dbReference type="EC" id="2.4.1.18" evidence="10"/>
<dbReference type="SUPFAM" id="SSF51011">
    <property type="entry name" value="Glycosyl hydrolase domain"/>
    <property type="match status" value="1"/>
</dbReference>
<dbReference type="CDD" id="cd02855">
    <property type="entry name" value="E_set_GBE_prok_N"/>
    <property type="match status" value="1"/>
</dbReference>
<evidence type="ECO:0000313" key="13">
    <source>
        <dbReference type="EMBL" id="GLI35981.1"/>
    </source>
</evidence>
<dbReference type="Pfam" id="PF02806">
    <property type="entry name" value="Alpha-amylase_C"/>
    <property type="match status" value="1"/>
</dbReference>
<reference evidence="13" key="1">
    <citation type="submission" date="2022-12" db="EMBL/GenBank/DDBJ databases">
        <title>Reference genome sequencing for broad-spectrum identification of bacterial and archaeal isolates by mass spectrometry.</title>
        <authorList>
            <person name="Sekiguchi Y."/>
            <person name="Tourlousse D.M."/>
        </authorList>
    </citation>
    <scope>NUCLEOTIDE SEQUENCE</scope>
    <source>
        <strain evidence="13">ASRB1</strain>
    </source>
</reference>
<name>A0A9W6FW44_9BACT</name>
<evidence type="ECO:0000259" key="12">
    <source>
        <dbReference type="SMART" id="SM00642"/>
    </source>
</evidence>
<dbReference type="SMART" id="SM00642">
    <property type="entry name" value="Aamy"/>
    <property type="match status" value="1"/>
</dbReference>
<protein>
    <recommendedName>
        <fullName evidence="10">1,4-alpha-glucan branching enzyme GlgB</fullName>
        <ecNumber evidence="10">2.4.1.18</ecNumber>
    </recommendedName>
    <alternativeName>
        <fullName evidence="10">1,4-alpha-D-glucan:1,4-alpha-D-glucan 6-glucosyl-transferase</fullName>
    </alternativeName>
    <alternativeName>
        <fullName evidence="10">Alpha-(1-&gt;4)-glucan branching enzyme</fullName>
    </alternativeName>
    <alternativeName>
        <fullName evidence="10">Glycogen branching enzyme</fullName>
        <shortName evidence="10">BE</shortName>
    </alternativeName>
</protein>
<dbReference type="SUPFAM" id="SSF51445">
    <property type="entry name" value="(Trans)glycosidases"/>
    <property type="match status" value="1"/>
</dbReference>
<feature type="active site" description="Proton donor" evidence="10 11">
    <location>
        <position position="372"/>
    </location>
</feature>
<dbReference type="InterPro" id="IPR014756">
    <property type="entry name" value="Ig_E-set"/>
</dbReference>
<dbReference type="GO" id="GO:0004553">
    <property type="term" value="F:hydrolase activity, hydrolyzing O-glycosyl compounds"/>
    <property type="evidence" value="ECO:0007669"/>
    <property type="project" value="InterPro"/>
</dbReference>
<dbReference type="Gene3D" id="2.60.40.1180">
    <property type="entry name" value="Golgi alpha-mannosidase II"/>
    <property type="match status" value="1"/>
</dbReference>
<dbReference type="CDD" id="cd11322">
    <property type="entry name" value="AmyAc_Glg_BE"/>
    <property type="match status" value="1"/>
</dbReference>
<comment type="pathway">
    <text evidence="3 10">Glycan biosynthesis; glycogen biosynthesis.</text>
</comment>
<evidence type="ECO:0000256" key="5">
    <source>
        <dbReference type="ARBA" id="ARBA00022600"/>
    </source>
</evidence>
<evidence type="ECO:0000256" key="8">
    <source>
        <dbReference type="ARBA" id="ARBA00023056"/>
    </source>
</evidence>
<keyword evidence="7 10" id="KW-0808">Transferase</keyword>
<dbReference type="InterPro" id="IPR004193">
    <property type="entry name" value="Glyco_hydro_13_N"/>
</dbReference>
<sequence length="642" mass="73868">MGQTNVLYKGSLLTEHDIYLFKEGNHFKLFEKMGSHVTTVDGVRGTHFAVWAPNARAVSVMGDFNGWNKESHPLKVREDSSGIWEGFIKGLGNGTIYKYHIVSRENGYQVDKGDPFAFHWETPPKTASIVWDINYEWGNGDWMQKRHTANALDAPYSIYEVHLGSWRRVPEQEDRSLSYREMADHLVGYVKEMGFTHVEFLPIMEHPFYGSWGYQTVGYFAPTSRYGTPQDLMYLIDQLHQNSIGVILDWVPSHFPSDEHGLAYFDGTYLYEHADPKKGFQPEWKSYIFNHGRYEVRSFLISSALFWLDKYRVDGLRVDAVASMLYLDYARNEGDWIPNIYGGKENLDAISFIRRLNEVVYEHHPDVQTIAEESTAWPMVSRPAYVGGLGFGMKWNMGWMHDTLDYFSANPIFRKYHQNQLTFSIWYAFFENFVLPLSHDEVVYGKGSLLQKMPGDDWQRFANLRLLFGYMYGHPGKKLLFMGGEFGQWNEWYHEKSLDWDLLERPPHQGVRKWVQDMNHLYRSEPALHEVDFSNEGFEWIDFHDADSSVISFIRKGKTSGDIILVVANFTPVPRVGYRVGVPRGGVWKEMLNSDAEVYGGSGFGNLGGAEASQVPCHGRYQSVSLVLPPLGVVFLKSEGAR</sequence>
<evidence type="ECO:0000256" key="6">
    <source>
        <dbReference type="ARBA" id="ARBA00022676"/>
    </source>
</evidence>
<keyword evidence="5 10" id="KW-0321">Glycogen metabolism</keyword>
<comment type="similarity">
    <text evidence="4 10">Belongs to the glycosyl hydrolase 13 family. GlgB subfamily.</text>
</comment>
<gene>
    <name evidence="10 13" type="primary">glgB</name>
    <name evidence="13" type="ORF">DAMNIGENAA_34140</name>
</gene>
<dbReference type="InterPro" id="IPR006048">
    <property type="entry name" value="A-amylase/branching_C"/>
</dbReference>
<keyword evidence="8 10" id="KW-0320">Glycogen biosynthesis</keyword>
<dbReference type="HAMAP" id="MF_00685">
    <property type="entry name" value="GlgB"/>
    <property type="match status" value="1"/>
</dbReference>
<evidence type="ECO:0000256" key="2">
    <source>
        <dbReference type="ARBA" id="ARBA00002953"/>
    </source>
</evidence>
<evidence type="ECO:0000256" key="7">
    <source>
        <dbReference type="ARBA" id="ARBA00022679"/>
    </source>
</evidence>
<dbReference type="NCBIfam" id="NF003811">
    <property type="entry name" value="PRK05402.1"/>
    <property type="match status" value="1"/>
</dbReference>
<dbReference type="InterPro" id="IPR044143">
    <property type="entry name" value="GlgB_N_E_set_prok"/>
</dbReference>
<feature type="active site" description="Nucleophile" evidence="10 11">
    <location>
        <position position="319"/>
    </location>
</feature>
<dbReference type="InterPro" id="IPR037439">
    <property type="entry name" value="Branching_enzy"/>
</dbReference>
<organism evidence="13 14">
    <name type="scientific">Desulforhabdus amnigena</name>
    <dbReference type="NCBI Taxonomy" id="40218"/>
    <lineage>
        <taxon>Bacteria</taxon>
        <taxon>Pseudomonadati</taxon>
        <taxon>Thermodesulfobacteriota</taxon>
        <taxon>Syntrophobacteria</taxon>
        <taxon>Syntrophobacterales</taxon>
        <taxon>Syntrophobacteraceae</taxon>
        <taxon>Desulforhabdus</taxon>
    </lineage>
</organism>
<dbReference type="InterPro" id="IPR013783">
    <property type="entry name" value="Ig-like_fold"/>
</dbReference>
<evidence type="ECO:0000313" key="14">
    <source>
        <dbReference type="Proteomes" id="UP001144372"/>
    </source>
</evidence>
<keyword evidence="14" id="KW-1185">Reference proteome</keyword>
<dbReference type="EMBL" id="BSDR01000001">
    <property type="protein sequence ID" value="GLI35981.1"/>
    <property type="molecule type" value="Genomic_DNA"/>
</dbReference>
<dbReference type="Gene3D" id="3.20.20.80">
    <property type="entry name" value="Glycosidases"/>
    <property type="match status" value="1"/>
</dbReference>
<keyword evidence="9 10" id="KW-0119">Carbohydrate metabolism</keyword>
<dbReference type="FunFam" id="2.60.40.1180:FF:000002">
    <property type="entry name" value="1,4-alpha-glucan branching enzyme GlgB"/>
    <property type="match status" value="1"/>
</dbReference>
<dbReference type="SUPFAM" id="SSF81296">
    <property type="entry name" value="E set domains"/>
    <property type="match status" value="1"/>
</dbReference>
<feature type="domain" description="Glycosyl hydrolase family 13 catalytic" evidence="12">
    <location>
        <begin position="160"/>
        <end position="522"/>
    </location>
</feature>
<evidence type="ECO:0000256" key="9">
    <source>
        <dbReference type="ARBA" id="ARBA00023277"/>
    </source>
</evidence>
<dbReference type="GO" id="GO:0005978">
    <property type="term" value="P:glycogen biosynthetic process"/>
    <property type="evidence" value="ECO:0007669"/>
    <property type="project" value="UniProtKB-UniRule"/>
</dbReference>
<dbReference type="Pfam" id="PF02922">
    <property type="entry name" value="CBM_48"/>
    <property type="match status" value="1"/>
</dbReference>
<dbReference type="InterPro" id="IPR013780">
    <property type="entry name" value="Glyco_hydro_b"/>
</dbReference>
<evidence type="ECO:0000256" key="4">
    <source>
        <dbReference type="ARBA" id="ARBA00009000"/>
    </source>
</evidence>
<dbReference type="PIRSF" id="PIRSF000463">
    <property type="entry name" value="GlgB"/>
    <property type="match status" value="1"/>
</dbReference>
<comment type="subunit">
    <text evidence="10">Monomer.</text>
</comment>
<proteinExistence type="inferred from homology"/>
<dbReference type="NCBIfam" id="NF008967">
    <property type="entry name" value="PRK12313.1"/>
    <property type="match status" value="1"/>
</dbReference>
<dbReference type="PANTHER" id="PTHR43651:SF3">
    <property type="entry name" value="1,4-ALPHA-GLUCAN-BRANCHING ENZYME"/>
    <property type="match status" value="1"/>
</dbReference>
<comment type="function">
    <text evidence="2 10">Catalyzes the formation of the alpha-1,6-glucosidic linkages in glycogen by scission of a 1,4-alpha-linked oligosaccharide from growing alpha-1,4-glucan chains and the subsequent attachment of the oligosaccharide to the alpha-1,6 position.</text>
</comment>
<dbReference type="Pfam" id="PF00128">
    <property type="entry name" value="Alpha-amylase"/>
    <property type="match status" value="1"/>
</dbReference>
<evidence type="ECO:0000256" key="10">
    <source>
        <dbReference type="HAMAP-Rule" id="MF_00685"/>
    </source>
</evidence>
<dbReference type="PANTHER" id="PTHR43651">
    <property type="entry name" value="1,4-ALPHA-GLUCAN-BRANCHING ENZYME"/>
    <property type="match status" value="1"/>
</dbReference>
<dbReference type="FunFam" id="3.20.20.80:FF:000003">
    <property type="entry name" value="1,4-alpha-glucan branching enzyme GlgB"/>
    <property type="match status" value="1"/>
</dbReference>
<dbReference type="InterPro" id="IPR017853">
    <property type="entry name" value="GH"/>
</dbReference>
<evidence type="ECO:0000256" key="11">
    <source>
        <dbReference type="PIRSR" id="PIRSR000463-1"/>
    </source>
</evidence>
<accession>A0A9W6FW44</accession>
<evidence type="ECO:0000256" key="1">
    <source>
        <dbReference type="ARBA" id="ARBA00000826"/>
    </source>
</evidence>
<dbReference type="Gene3D" id="2.60.40.10">
    <property type="entry name" value="Immunoglobulins"/>
    <property type="match status" value="1"/>
</dbReference>
<dbReference type="NCBIfam" id="TIGR01515">
    <property type="entry name" value="branching_enzym"/>
    <property type="match status" value="1"/>
</dbReference>
<dbReference type="Proteomes" id="UP001144372">
    <property type="component" value="Unassembled WGS sequence"/>
</dbReference>
<dbReference type="AlphaFoldDB" id="A0A9W6FW44"/>
<comment type="caution">
    <text evidence="13">The sequence shown here is derived from an EMBL/GenBank/DDBJ whole genome shotgun (WGS) entry which is preliminary data.</text>
</comment>
<dbReference type="GO" id="GO:0005829">
    <property type="term" value="C:cytosol"/>
    <property type="evidence" value="ECO:0007669"/>
    <property type="project" value="TreeGrafter"/>
</dbReference>
<dbReference type="InterPro" id="IPR006407">
    <property type="entry name" value="GlgB"/>
</dbReference>
<evidence type="ECO:0000256" key="3">
    <source>
        <dbReference type="ARBA" id="ARBA00004964"/>
    </source>
</evidence>
<dbReference type="GO" id="GO:0043169">
    <property type="term" value="F:cation binding"/>
    <property type="evidence" value="ECO:0007669"/>
    <property type="project" value="InterPro"/>
</dbReference>
<dbReference type="FunFam" id="2.60.40.10:FF:000169">
    <property type="entry name" value="1,4-alpha-glucan branching enzyme GlgB"/>
    <property type="match status" value="1"/>
</dbReference>